<evidence type="ECO:0000313" key="2">
    <source>
        <dbReference type="Proteomes" id="UP000680158"/>
    </source>
</evidence>
<protein>
    <recommendedName>
        <fullName evidence="3">DUF2946 domain-containing protein</fullName>
    </recommendedName>
</protein>
<reference evidence="1 2" key="1">
    <citation type="submission" date="2021-04" db="EMBL/GenBank/DDBJ databases">
        <title>novel species isolated from subtropical streams in China.</title>
        <authorList>
            <person name="Lu H."/>
        </authorList>
    </citation>
    <scope>NUCLEOTIDE SEQUENCE [LARGE SCALE GENOMIC DNA]</scope>
    <source>
        <strain evidence="1 2">BYS107W</strain>
    </source>
</reference>
<sequence length="133" mass="14357">MKTLLQRRSIFSRLAQLMLLLYGLTLGVAIVSPVVNPKILNLVCTSTGYKFVAQETGIDGLGIDESTSASMQGHLLDCSLCLPSGILLATYDGITYRPSHLYVYLLPPISATGFYSYITTAFFARGPPSNFAG</sequence>
<accession>A0A941I2M8</accession>
<dbReference type="RefSeq" id="WP_212682634.1">
    <property type="nucleotide sequence ID" value="NZ_JAGSPM010000001.1"/>
</dbReference>
<evidence type="ECO:0008006" key="3">
    <source>
        <dbReference type="Google" id="ProtNLM"/>
    </source>
</evidence>
<keyword evidence="2" id="KW-1185">Reference proteome</keyword>
<comment type="caution">
    <text evidence="1">The sequence shown here is derived from an EMBL/GenBank/DDBJ whole genome shotgun (WGS) entry which is preliminary data.</text>
</comment>
<dbReference type="AlphaFoldDB" id="A0A941I2M8"/>
<gene>
    <name evidence="1" type="ORF">KDM92_01160</name>
</gene>
<dbReference type="Proteomes" id="UP000680158">
    <property type="component" value="Unassembled WGS sequence"/>
</dbReference>
<proteinExistence type="predicted"/>
<organism evidence="1 2">
    <name type="scientific">Undibacterium baiyunense</name>
    <dbReference type="NCBI Taxonomy" id="2828731"/>
    <lineage>
        <taxon>Bacteria</taxon>
        <taxon>Pseudomonadati</taxon>
        <taxon>Pseudomonadota</taxon>
        <taxon>Betaproteobacteria</taxon>
        <taxon>Burkholderiales</taxon>
        <taxon>Oxalobacteraceae</taxon>
        <taxon>Undibacterium</taxon>
    </lineage>
</organism>
<evidence type="ECO:0000313" key="1">
    <source>
        <dbReference type="EMBL" id="MBR7745174.1"/>
    </source>
</evidence>
<name>A0A941I2M8_9BURK</name>
<dbReference type="EMBL" id="JAGSPM010000001">
    <property type="protein sequence ID" value="MBR7745174.1"/>
    <property type="molecule type" value="Genomic_DNA"/>
</dbReference>